<name>A0AAW9NS28_9BACL</name>
<evidence type="ECO:0000256" key="2">
    <source>
        <dbReference type="ARBA" id="ARBA00024438"/>
    </source>
</evidence>
<keyword evidence="3" id="KW-1133">Transmembrane helix</keyword>
<evidence type="ECO:0000313" key="6">
    <source>
        <dbReference type="Proteomes" id="UP001344888"/>
    </source>
</evidence>
<comment type="similarity">
    <text evidence="1">Belongs to the zinc-associated anti-sigma factor (ZAS) superfamily. Anti-sigma-W factor family.</text>
</comment>
<dbReference type="Proteomes" id="UP001344888">
    <property type="component" value="Unassembled WGS sequence"/>
</dbReference>
<protein>
    <recommendedName>
        <fullName evidence="2">Anti-sigma-W factor RsiW</fullName>
    </recommendedName>
</protein>
<dbReference type="EMBL" id="JARSFG010000027">
    <property type="protein sequence ID" value="MEC1180330.1"/>
    <property type="molecule type" value="Genomic_DNA"/>
</dbReference>
<dbReference type="InterPro" id="IPR027383">
    <property type="entry name" value="Znf_put"/>
</dbReference>
<reference evidence="5 6" key="1">
    <citation type="submission" date="2023-03" db="EMBL/GenBank/DDBJ databases">
        <title>Bacillus Genome Sequencing.</title>
        <authorList>
            <person name="Dunlap C."/>
        </authorList>
    </citation>
    <scope>NUCLEOTIDE SEQUENCE [LARGE SCALE GENOMIC DNA]</scope>
    <source>
        <strain evidence="5 6">B-59205</strain>
    </source>
</reference>
<feature type="transmembrane region" description="Helical" evidence="3">
    <location>
        <begin position="90"/>
        <end position="109"/>
    </location>
</feature>
<dbReference type="Gene3D" id="1.10.10.1320">
    <property type="entry name" value="Anti-sigma factor, zinc-finger domain"/>
    <property type="match status" value="1"/>
</dbReference>
<keyword evidence="3" id="KW-0812">Transmembrane</keyword>
<evidence type="ECO:0000259" key="4">
    <source>
        <dbReference type="Pfam" id="PF13490"/>
    </source>
</evidence>
<dbReference type="RefSeq" id="WP_326124905.1">
    <property type="nucleotide sequence ID" value="NZ_JARSFG010000027.1"/>
</dbReference>
<dbReference type="Pfam" id="PF13490">
    <property type="entry name" value="zf-HC2"/>
    <property type="match status" value="1"/>
</dbReference>
<evidence type="ECO:0000256" key="1">
    <source>
        <dbReference type="ARBA" id="ARBA00024353"/>
    </source>
</evidence>
<comment type="caution">
    <text evidence="5">The sequence shown here is derived from an EMBL/GenBank/DDBJ whole genome shotgun (WGS) entry which is preliminary data.</text>
</comment>
<evidence type="ECO:0000313" key="5">
    <source>
        <dbReference type="EMBL" id="MEC1180330.1"/>
    </source>
</evidence>
<dbReference type="InterPro" id="IPR041916">
    <property type="entry name" value="Anti_sigma_zinc_sf"/>
</dbReference>
<dbReference type="AlphaFoldDB" id="A0AAW9NS28"/>
<keyword evidence="6" id="KW-1185">Reference proteome</keyword>
<evidence type="ECO:0000256" key="3">
    <source>
        <dbReference type="SAM" id="Phobius"/>
    </source>
</evidence>
<gene>
    <name evidence="5" type="ORF">P9B03_17690</name>
</gene>
<sequence>MRTCPEHYIDYMHDYLDGDITREHEQELKKHMQSCVSCQQHMHELSDTVAFVKSATHITAPPQFEANVMRRLPKRKNAIGIQKWLRRHPIIVAAAVFFLLMGATLMASYPNDDQFSVTTQANLVVDGQTVIVPKGEVVKGDVVVKNGNLIIEGEVDGNVTVINGSYMASTAVVSGQVEEINEAFDWLWYRMKKMANDVIALFE</sequence>
<keyword evidence="3" id="KW-0472">Membrane</keyword>
<proteinExistence type="inferred from homology"/>
<feature type="domain" description="Putative zinc-finger" evidence="4">
    <location>
        <begin position="6"/>
        <end position="39"/>
    </location>
</feature>
<accession>A0AAW9NS28</accession>
<organism evidence="5 6">
    <name type="scientific">Metasolibacillus meyeri</name>
    <dbReference type="NCBI Taxonomy" id="1071052"/>
    <lineage>
        <taxon>Bacteria</taxon>
        <taxon>Bacillati</taxon>
        <taxon>Bacillota</taxon>
        <taxon>Bacilli</taxon>
        <taxon>Bacillales</taxon>
        <taxon>Caryophanaceae</taxon>
        <taxon>Metasolibacillus</taxon>
    </lineage>
</organism>